<sequence length="388" mass="43220">MSLVLARSGNQPLHFLFISSSVECDKEASFMVFQMLLSQGTRWRSAILCVDLLHMPLLYSLHDRCPQLLSCQMMMQEPVAQYASNVYAFEFAESIQVFRIIGLGPTTSVFLPASRLTQFADRCFTIDCTTLERIVSFLPLAGNLAQVEMQYLHITGNSSPPGATHPAILSKVVFFRMGCIGVMNSVTLPTLHALLVGTGFHDLAGLNHPDLNPLTLTSVKNMLVRLKCQNTLCTIEFHKLTLTDDILAIIHLSPALEEMLLEVSSWETETDMVLQRLLAELGHTNSNSTLSCIPLLSLLTLHVKYVPHHLVLSFYHDGLVDTMELRVSSDPDTQFTLSILFKNDNTLFLPLDPDSRSRLVQCQNNGSICTFTVGDVTDEHDSIVCFLD</sequence>
<proteinExistence type="predicted"/>
<dbReference type="Proteomes" id="UP000217790">
    <property type="component" value="Unassembled WGS sequence"/>
</dbReference>
<organism evidence="1 2">
    <name type="scientific">Armillaria gallica</name>
    <name type="common">Bulbous honey fungus</name>
    <name type="synonym">Armillaria bulbosa</name>
    <dbReference type="NCBI Taxonomy" id="47427"/>
    <lineage>
        <taxon>Eukaryota</taxon>
        <taxon>Fungi</taxon>
        <taxon>Dikarya</taxon>
        <taxon>Basidiomycota</taxon>
        <taxon>Agaricomycotina</taxon>
        <taxon>Agaricomycetes</taxon>
        <taxon>Agaricomycetidae</taxon>
        <taxon>Agaricales</taxon>
        <taxon>Marasmiineae</taxon>
        <taxon>Physalacriaceae</taxon>
        <taxon>Armillaria</taxon>
    </lineage>
</organism>
<evidence type="ECO:0008006" key="3">
    <source>
        <dbReference type="Google" id="ProtNLM"/>
    </source>
</evidence>
<accession>A0A2H3D7L8</accession>
<dbReference type="InParanoid" id="A0A2H3D7L8"/>
<gene>
    <name evidence="1" type="ORF">ARMGADRAFT_1087744</name>
</gene>
<evidence type="ECO:0000313" key="2">
    <source>
        <dbReference type="Proteomes" id="UP000217790"/>
    </source>
</evidence>
<keyword evidence="2" id="KW-1185">Reference proteome</keyword>
<name>A0A2H3D7L8_ARMGA</name>
<dbReference type="OrthoDB" id="2269034at2759"/>
<dbReference type="EMBL" id="KZ293693">
    <property type="protein sequence ID" value="PBK85067.1"/>
    <property type="molecule type" value="Genomic_DNA"/>
</dbReference>
<reference evidence="2" key="1">
    <citation type="journal article" date="2017" name="Nat. Ecol. Evol.">
        <title>Genome expansion and lineage-specific genetic innovations in the forest pathogenic fungi Armillaria.</title>
        <authorList>
            <person name="Sipos G."/>
            <person name="Prasanna A.N."/>
            <person name="Walter M.C."/>
            <person name="O'Connor E."/>
            <person name="Balint B."/>
            <person name="Krizsan K."/>
            <person name="Kiss B."/>
            <person name="Hess J."/>
            <person name="Varga T."/>
            <person name="Slot J."/>
            <person name="Riley R."/>
            <person name="Boka B."/>
            <person name="Rigling D."/>
            <person name="Barry K."/>
            <person name="Lee J."/>
            <person name="Mihaltcheva S."/>
            <person name="LaButti K."/>
            <person name="Lipzen A."/>
            <person name="Waldron R."/>
            <person name="Moloney N.M."/>
            <person name="Sperisen C."/>
            <person name="Kredics L."/>
            <person name="Vagvoelgyi C."/>
            <person name="Patrignani A."/>
            <person name="Fitzpatrick D."/>
            <person name="Nagy I."/>
            <person name="Doyle S."/>
            <person name="Anderson J.B."/>
            <person name="Grigoriev I.V."/>
            <person name="Gueldener U."/>
            <person name="Muensterkoetter M."/>
            <person name="Nagy L.G."/>
        </authorList>
    </citation>
    <scope>NUCLEOTIDE SEQUENCE [LARGE SCALE GENOMIC DNA]</scope>
    <source>
        <strain evidence="2">Ar21-2</strain>
    </source>
</reference>
<protein>
    <recommendedName>
        <fullName evidence="3">F-box domain-containing protein</fullName>
    </recommendedName>
</protein>
<evidence type="ECO:0000313" key="1">
    <source>
        <dbReference type="EMBL" id="PBK85067.1"/>
    </source>
</evidence>
<dbReference type="AlphaFoldDB" id="A0A2H3D7L8"/>